<name>A0A4Q9V1X0_9ACTO</name>
<feature type="compositionally biased region" description="Basic residues" evidence="1">
    <location>
        <begin position="8"/>
        <end position="18"/>
    </location>
</feature>
<evidence type="ECO:0000313" key="2">
    <source>
        <dbReference type="EMBL" id="TBW23625.1"/>
    </source>
</evidence>
<accession>A0A4Q9V1X0</accession>
<dbReference type="Pfam" id="PF06262">
    <property type="entry name" value="Zincin_1"/>
    <property type="match status" value="1"/>
</dbReference>
<dbReference type="Gene3D" id="3.30.2010.20">
    <property type="match status" value="1"/>
</dbReference>
<keyword evidence="3" id="KW-1185">Reference proteome</keyword>
<proteinExistence type="predicted"/>
<dbReference type="AlphaFoldDB" id="A0A4Q9V1X0"/>
<sequence>MNLPSRSQAKRRDRHGRGFRGPVIPPSAPAWRTRADIFDDIIAWDIGTYHRHLGKKLERYDFAVLDVPQNDPAPWEDGVPLGRVLPFERPSKVRARILFYRMPILEAARKQPHPRLFIHQVVTNHIATALGEDPEDIDYLIN</sequence>
<protein>
    <submittedName>
        <fullName evidence="2">Metallopeptidase family protein</fullName>
    </submittedName>
</protein>
<dbReference type="InterPro" id="IPR010428">
    <property type="entry name" value="Zincin_1"/>
</dbReference>
<comment type="caution">
    <text evidence="2">The sequence shown here is derived from an EMBL/GenBank/DDBJ whole genome shotgun (WGS) entry which is preliminary data.</text>
</comment>
<gene>
    <name evidence="2" type="ORF">EZJ44_00325</name>
</gene>
<organism evidence="2 3">
    <name type="scientific">Arcanobacterium bovis</name>
    <dbReference type="NCBI Taxonomy" id="2529275"/>
    <lineage>
        <taxon>Bacteria</taxon>
        <taxon>Bacillati</taxon>
        <taxon>Actinomycetota</taxon>
        <taxon>Actinomycetes</taxon>
        <taxon>Actinomycetales</taxon>
        <taxon>Actinomycetaceae</taxon>
        <taxon>Arcanobacterium</taxon>
    </lineage>
</organism>
<dbReference type="RefSeq" id="WP_131278990.1">
    <property type="nucleotide sequence ID" value="NZ_JBHSLR010000009.1"/>
</dbReference>
<dbReference type="SUPFAM" id="SSF55486">
    <property type="entry name" value="Metalloproteases ('zincins'), catalytic domain"/>
    <property type="match status" value="1"/>
</dbReference>
<reference evidence="2 3" key="1">
    <citation type="submission" date="2019-02" db="EMBL/GenBank/DDBJ databases">
        <title>Arcanobacterium bovis sp. nov., isolated from the milk of a cow with mastitis.</title>
        <authorList>
            <person name="Sammra O."/>
            <person name="Foster G."/>
            <person name="Hassan A."/>
            <person name="Alssahen M."/>
            <person name="Laemmler C."/>
            <person name="Borowiak M."/>
            <person name="Malorny B."/>
            <person name="Abdulmawjood A."/>
        </authorList>
    </citation>
    <scope>NUCLEOTIDE SEQUENCE [LARGE SCALE GENOMIC DNA]</scope>
    <source>
        <strain evidence="2 3">C605018/01/1</strain>
    </source>
</reference>
<dbReference type="Proteomes" id="UP000293036">
    <property type="component" value="Unassembled WGS sequence"/>
</dbReference>
<dbReference type="InterPro" id="IPR038555">
    <property type="entry name" value="Zincin_1_sf"/>
</dbReference>
<evidence type="ECO:0000256" key="1">
    <source>
        <dbReference type="SAM" id="MobiDB-lite"/>
    </source>
</evidence>
<dbReference type="OrthoDB" id="4966605at2"/>
<evidence type="ECO:0000313" key="3">
    <source>
        <dbReference type="Proteomes" id="UP000293036"/>
    </source>
</evidence>
<dbReference type="CDD" id="cd12954">
    <property type="entry name" value="MMP_TTHA0227_like_1"/>
    <property type="match status" value="1"/>
</dbReference>
<dbReference type="EMBL" id="SJDT01000001">
    <property type="protein sequence ID" value="TBW23625.1"/>
    <property type="molecule type" value="Genomic_DNA"/>
</dbReference>
<feature type="region of interest" description="Disordered" evidence="1">
    <location>
        <begin position="1"/>
        <end position="27"/>
    </location>
</feature>